<feature type="transmembrane region" description="Helical" evidence="1">
    <location>
        <begin position="141"/>
        <end position="164"/>
    </location>
</feature>
<keyword evidence="1" id="KW-1133">Transmembrane helix</keyword>
<protein>
    <submittedName>
        <fullName evidence="2">Uncharacterized protein</fullName>
    </submittedName>
</protein>
<evidence type="ECO:0000313" key="2">
    <source>
        <dbReference type="EMBL" id="ETJ38538.1"/>
    </source>
</evidence>
<feature type="transmembrane region" description="Helical" evidence="1">
    <location>
        <begin position="332"/>
        <end position="362"/>
    </location>
</feature>
<comment type="caution">
    <text evidence="2">The sequence shown here is derived from an EMBL/GenBank/DDBJ whole genome shotgun (WGS) entry which is preliminary data.</text>
</comment>
<keyword evidence="1" id="KW-0472">Membrane</keyword>
<feature type="transmembrane region" description="Helical" evidence="1">
    <location>
        <begin position="284"/>
        <end position="308"/>
    </location>
</feature>
<reference evidence="2" key="1">
    <citation type="submission" date="2013-12" db="EMBL/GenBank/DDBJ databases">
        <title>A Varibaculum cambriense genome reconstructed from a premature infant gut community with otherwise low bacterial novelty that shifts toward anaerobic metabolism during the third week of life.</title>
        <authorList>
            <person name="Brown C.T."/>
            <person name="Sharon I."/>
            <person name="Thomas B.C."/>
            <person name="Castelle C.J."/>
            <person name="Morowitz M.J."/>
            <person name="Banfield J.F."/>
        </authorList>
    </citation>
    <scope>NUCLEOTIDE SEQUENCE</scope>
</reference>
<accession>W1Y7J3</accession>
<dbReference type="AlphaFoldDB" id="W1Y7J3"/>
<organism evidence="2">
    <name type="scientific">human gut metagenome</name>
    <dbReference type="NCBI Taxonomy" id="408170"/>
    <lineage>
        <taxon>unclassified sequences</taxon>
        <taxon>metagenomes</taxon>
        <taxon>organismal metagenomes</taxon>
    </lineage>
</organism>
<evidence type="ECO:0000256" key="1">
    <source>
        <dbReference type="SAM" id="Phobius"/>
    </source>
</evidence>
<feature type="transmembrane region" description="Helical" evidence="1">
    <location>
        <begin position="74"/>
        <end position="92"/>
    </location>
</feature>
<keyword evidence="1" id="KW-0812">Transmembrane</keyword>
<dbReference type="EMBL" id="AZMM01007368">
    <property type="protein sequence ID" value="ETJ38538.1"/>
    <property type="molecule type" value="Genomic_DNA"/>
</dbReference>
<name>W1Y7J3_9ZZZZ</name>
<feature type="transmembrane region" description="Helical" evidence="1">
    <location>
        <begin position="19"/>
        <end position="39"/>
    </location>
</feature>
<gene>
    <name evidence="2" type="ORF">Q604_UNBC07368G0001</name>
</gene>
<proteinExistence type="predicted"/>
<feature type="non-terminal residue" evidence="2">
    <location>
        <position position="1"/>
    </location>
</feature>
<feature type="transmembrane region" description="Helical" evidence="1">
    <location>
        <begin position="176"/>
        <end position="203"/>
    </location>
</feature>
<feature type="transmembrane region" description="Helical" evidence="1">
    <location>
        <begin position="215"/>
        <end position="232"/>
    </location>
</feature>
<sequence length="370" mass="41425">FIFPNIYIKNIKLNRTDKIAIIILVYIFIEFIISPFGMMAKLANARELASGILLYLFGRAINLSSGKIKGYIKFLINIGLFISIIGFVEVIIGNELWTYIGIKKFMEYKGMGEFLNGNFFLPNNFYTYDLYKFTGKIIRRLVSIIAEPTTTGQVLVVPAVYLIISKNEIKYRYMKLIIILLAILMVFGKGAYLILGISVIYYYKRYYNNKTLSNIMFLGIILICISLVKISLNQQSSIGMHVNGLINNILSLPHNIFGNGVGSAGNFAMIYNTSSIELGAGESFVGVIIGQFGLIGITLYSLFTILLFRDLEECIENNIELKRELIMAKGSFIGVICATFLSQSAAGFISISLYMILTGILITNSQKVIK</sequence>